<dbReference type="InterPro" id="IPR015947">
    <property type="entry name" value="PUA-like_sf"/>
</dbReference>
<sequence length="226" mass="24661">MAAAYRKISDLPLVIPVFPLDGVLLLPGGQLPLNIFEPRYLNMLDDAMSGERMIGMIQTRPSVGGRGGDQHRPALAPVGCAGRVTSFAETSDGRYLITLTGVCRFRAGEELPARTPYRQVRADFAPYEADLREDVAGTRTATEIDRLMIALRRYLDHRGLAIDWSDAESAPSDALINSLAMALPFDPMEKQALLEAETIFERKATLTALLEIDAAGGDDDEPTSIQ</sequence>
<dbReference type="SUPFAM" id="SSF88697">
    <property type="entry name" value="PUA domain-like"/>
    <property type="match status" value="1"/>
</dbReference>
<comment type="caution">
    <text evidence="2">The sequence shown here is derived from an EMBL/GenBank/DDBJ whole genome shotgun (WGS) entry which is preliminary data.</text>
</comment>
<dbReference type="PROSITE" id="PS51787">
    <property type="entry name" value="LON_N"/>
    <property type="match status" value="1"/>
</dbReference>
<gene>
    <name evidence="2" type="ORF">B7Z12_01720</name>
</gene>
<evidence type="ECO:0000259" key="1">
    <source>
        <dbReference type="PROSITE" id="PS51787"/>
    </source>
</evidence>
<name>A0A258DEP8_CAUVI</name>
<accession>A0A258DEP8</accession>
<evidence type="ECO:0000313" key="2">
    <source>
        <dbReference type="EMBL" id="OYX06066.1"/>
    </source>
</evidence>
<feature type="domain" description="Lon N-terminal" evidence="1">
    <location>
        <begin position="15"/>
        <end position="214"/>
    </location>
</feature>
<evidence type="ECO:0000313" key="3">
    <source>
        <dbReference type="Proteomes" id="UP000215616"/>
    </source>
</evidence>
<reference evidence="2 3" key="1">
    <citation type="submission" date="2017-03" db="EMBL/GenBank/DDBJ databases">
        <title>Lifting the veil on microbial sulfur biogeochemistry in mining wastewaters.</title>
        <authorList>
            <person name="Kantor R.S."/>
            <person name="Colenbrander Nelson T."/>
            <person name="Marshall S."/>
            <person name="Bennett D."/>
            <person name="Apte S."/>
            <person name="Camacho D."/>
            <person name="Thomas B.C."/>
            <person name="Warren L.A."/>
            <person name="Banfield J.F."/>
        </authorList>
    </citation>
    <scope>NUCLEOTIDE SEQUENCE [LARGE SCALE GENOMIC DNA]</scope>
    <source>
        <strain evidence="2">32-67-7</strain>
    </source>
</reference>
<dbReference type="PANTHER" id="PTHR46732">
    <property type="entry name" value="ATP-DEPENDENT PROTEASE LA (LON) DOMAIN PROTEIN"/>
    <property type="match status" value="1"/>
</dbReference>
<dbReference type="SMART" id="SM00464">
    <property type="entry name" value="LON"/>
    <property type="match status" value="1"/>
</dbReference>
<dbReference type="Pfam" id="PF02190">
    <property type="entry name" value="LON_substr_bdg"/>
    <property type="match status" value="1"/>
</dbReference>
<dbReference type="EMBL" id="NCDQ01000014">
    <property type="protein sequence ID" value="OYX06066.1"/>
    <property type="molecule type" value="Genomic_DNA"/>
</dbReference>
<dbReference type="InterPro" id="IPR046336">
    <property type="entry name" value="Lon_prtase_N_sf"/>
</dbReference>
<protein>
    <submittedName>
        <fullName evidence="2">Peptidase S16</fullName>
    </submittedName>
</protein>
<dbReference type="PANTHER" id="PTHR46732:SF8">
    <property type="entry name" value="ATP-DEPENDENT PROTEASE LA (LON) DOMAIN PROTEIN"/>
    <property type="match status" value="1"/>
</dbReference>
<dbReference type="InterPro" id="IPR003111">
    <property type="entry name" value="Lon_prtase_N"/>
</dbReference>
<dbReference type="Proteomes" id="UP000215616">
    <property type="component" value="Unassembled WGS sequence"/>
</dbReference>
<organism evidence="2 3">
    <name type="scientific">Caulobacter vibrioides</name>
    <name type="common">Caulobacter crescentus</name>
    <dbReference type="NCBI Taxonomy" id="155892"/>
    <lineage>
        <taxon>Bacteria</taxon>
        <taxon>Pseudomonadati</taxon>
        <taxon>Pseudomonadota</taxon>
        <taxon>Alphaproteobacteria</taxon>
        <taxon>Caulobacterales</taxon>
        <taxon>Caulobacteraceae</taxon>
        <taxon>Caulobacter</taxon>
    </lineage>
</organism>
<dbReference type="Gene3D" id="2.30.130.40">
    <property type="entry name" value="LON domain-like"/>
    <property type="match status" value="1"/>
</dbReference>
<dbReference type="AlphaFoldDB" id="A0A258DEP8"/>
<proteinExistence type="predicted"/>